<reference evidence="1" key="1">
    <citation type="journal article" date="2023" name="Science">
        <title>Genome structures resolve the early diversification of teleost fishes.</title>
        <authorList>
            <person name="Parey E."/>
            <person name="Louis A."/>
            <person name="Montfort J."/>
            <person name="Bouchez O."/>
            <person name="Roques C."/>
            <person name="Iampietro C."/>
            <person name="Lluch J."/>
            <person name="Castinel A."/>
            <person name="Donnadieu C."/>
            <person name="Desvignes T."/>
            <person name="Floi Bucao C."/>
            <person name="Jouanno E."/>
            <person name="Wen M."/>
            <person name="Mejri S."/>
            <person name="Dirks R."/>
            <person name="Jansen H."/>
            <person name="Henkel C."/>
            <person name="Chen W.J."/>
            <person name="Zahm M."/>
            <person name="Cabau C."/>
            <person name="Klopp C."/>
            <person name="Thompson A.W."/>
            <person name="Robinson-Rechavi M."/>
            <person name="Braasch I."/>
            <person name="Lecointre G."/>
            <person name="Bobe J."/>
            <person name="Postlethwait J.H."/>
            <person name="Berthelot C."/>
            <person name="Roest Crollius H."/>
            <person name="Guiguen Y."/>
        </authorList>
    </citation>
    <scope>NUCLEOTIDE SEQUENCE</scope>
    <source>
        <strain evidence="1">NC1722</strain>
    </source>
</reference>
<gene>
    <name evidence="1" type="ORF">AAFF_G00163620</name>
</gene>
<dbReference type="EMBL" id="JAINUG010000022">
    <property type="protein sequence ID" value="KAJ8411554.1"/>
    <property type="molecule type" value="Genomic_DNA"/>
</dbReference>
<organism evidence="1 2">
    <name type="scientific">Aldrovandia affinis</name>
    <dbReference type="NCBI Taxonomy" id="143900"/>
    <lineage>
        <taxon>Eukaryota</taxon>
        <taxon>Metazoa</taxon>
        <taxon>Chordata</taxon>
        <taxon>Craniata</taxon>
        <taxon>Vertebrata</taxon>
        <taxon>Euteleostomi</taxon>
        <taxon>Actinopterygii</taxon>
        <taxon>Neopterygii</taxon>
        <taxon>Teleostei</taxon>
        <taxon>Notacanthiformes</taxon>
        <taxon>Halosauridae</taxon>
        <taxon>Aldrovandia</taxon>
    </lineage>
</organism>
<dbReference type="AlphaFoldDB" id="A0AAD7WX58"/>
<keyword evidence="2" id="KW-1185">Reference proteome</keyword>
<protein>
    <submittedName>
        <fullName evidence="1">Uncharacterized protein</fullName>
    </submittedName>
</protein>
<sequence>MSVWREEAKAHASARSLHSMSYQRETRDIWRDRISPTAGSTAGIEIHFFSFFDCTANVSNRKPDRAQANWENRDGIANLAAGTPQCEICHEESEEEVERLQAATPLLSLFMAETNTQGLQLCFVAPGHVTRSTHTVSGGQRGGFRARAPSVKRFICSRRIEARAPSPLRIVPHRAAP</sequence>
<name>A0AAD7WX58_9TELE</name>
<evidence type="ECO:0000313" key="1">
    <source>
        <dbReference type="EMBL" id="KAJ8411554.1"/>
    </source>
</evidence>
<accession>A0AAD7WX58</accession>
<comment type="caution">
    <text evidence="1">The sequence shown here is derived from an EMBL/GenBank/DDBJ whole genome shotgun (WGS) entry which is preliminary data.</text>
</comment>
<proteinExistence type="predicted"/>
<evidence type="ECO:0000313" key="2">
    <source>
        <dbReference type="Proteomes" id="UP001221898"/>
    </source>
</evidence>
<dbReference type="Proteomes" id="UP001221898">
    <property type="component" value="Unassembled WGS sequence"/>
</dbReference>